<dbReference type="Proteomes" id="UP001054945">
    <property type="component" value="Unassembled WGS sequence"/>
</dbReference>
<feature type="region of interest" description="Disordered" evidence="1">
    <location>
        <begin position="29"/>
        <end position="71"/>
    </location>
</feature>
<evidence type="ECO:0000313" key="2">
    <source>
        <dbReference type="EMBL" id="GIX92200.1"/>
    </source>
</evidence>
<gene>
    <name evidence="2" type="ORF">CEXT_276811</name>
</gene>
<evidence type="ECO:0000313" key="3">
    <source>
        <dbReference type="Proteomes" id="UP001054945"/>
    </source>
</evidence>
<sequence>MCKWANPKSPRAGSAAFSRRLHSVEDRLNEEARRDRSLFNESPYLTGADYTGSRGCIDDPMSGKLKPGTVS</sequence>
<dbReference type="AlphaFoldDB" id="A0AAV4P4R6"/>
<feature type="compositionally biased region" description="Basic and acidic residues" evidence="1">
    <location>
        <begin position="29"/>
        <end position="38"/>
    </location>
</feature>
<comment type="caution">
    <text evidence="2">The sequence shown here is derived from an EMBL/GenBank/DDBJ whole genome shotgun (WGS) entry which is preliminary data.</text>
</comment>
<name>A0AAV4P4R6_CAEEX</name>
<reference evidence="2 3" key="1">
    <citation type="submission" date="2021-06" db="EMBL/GenBank/DDBJ databases">
        <title>Caerostris extrusa draft genome.</title>
        <authorList>
            <person name="Kono N."/>
            <person name="Arakawa K."/>
        </authorList>
    </citation>
    <scope>NUCLEOTIDE SEQUENCE [LARGE SCALE GENOMIC DNA]</scope>
</reference>
<proteinExistence type="predicted"/>
<dbReference type="EMBL" id="BPLR01004105">
    <property type="protein sequence ID" value="GIX92200.1"/>
    <property type="molecule type" value="Genomic_DNA"/>
</dbReference>
<organism evidence="2 3">
    <name type="scientific">Caerostris extrusa</name>
    <name type="common">Bark spider</name>
    <name type="synonym">Caerostris bankana</name>
    <dbReference type="NCBI Taxonomy" id="172846"/>
    <lineage>
        <taxon>Eukaryota</taxon>
        <taxon>Metazoa</taxon>
        <taxon>Ecdysozoa</taxon>
        <taxon>Arthropoda</taxon>
        <taxon>Chelicerata</taxon>
        <taxon>Arachnida</taxon>
        <taxon>Araneae</taxon>
        <taxon>Araneomorphae</taxon>
        <taxon>Entelegynae</taxon>
        <taxon>Araneoidea</taxon>
        <taxon>Araneidae</taxon>
        <taxon>Caerostris</taxon>
    </lineage>
</organism>
<keyword evidence="3" id="KW-1185">Reference proteome</keyword>
<evidence type="ECO:0000256" key="1">
    <source>
        <dbReference type="SAM" id="MobiDB-lite"/>
    </source>
</evidence>
<accession>A0AAV4P4R6</accession>
<protein>
    <submittedName>
        <fullName evidence="2">Uncharacterized protein</fullName>
    </submittedName>
</protein>